<dbReference type="InterPro" id="IPR024486">
    <property type="entry name" value="DUF2617"/>
</dbReference>
<dbReference type="RefSeq" id="WP_006213704.1">
    <property type="nucleotide sequence ID" value="NZ_ANHZ02000003.1"/>
</dbReference>
<name>M2YGD2_9MICC</name>
<reference evidence="1 2" key="1">
    <citation type="journal article" date="2014" name="Genome Announc.">
        <title>Draft Genome Sequence of Kocuria palustris PEL.</title>
        <authorList>
            <person name="Sharma G."/>
            <person name="Khatri I."/>
            <person name="Subramanian S."/>
        </authorList>
    </citation>
    <scope>NUCLEOTIDE SEQUENCE [LARGE SCALE GENOMIC DNA]</scope>
    <source>
        <strain evidence="1 2">PEL</strain>
    </source>
</reference>
<proteinExistence type="predicted"/>
<evidence type="ECO:0000313" key="1">
    <source>
        <dbReference type="EMBL" id="EME37579.1"/>
    </source>
</evidence>
<dbReference type="Pfam" id="PF10936">
    <property type="entry name" value="DUF2617"/>
    <property type="match status" value="1"/>
</dbReference>
<dbReference type="EMBL" id="ANHZ02000003">
    <property type="protein sequence ID" value="EME37579.1"/>
    <property type="molecule type" value="Genomic_DNA"/>
</dbReference>
<keyword evidence="2" id="KW-1185">Reference proteome</keyword>
<sequence>MSTTSDESAHRTAMPFLGVDPESLSLRHRIPRLPALAVRTQELPQLDDASVELRLLGTGHQLVLRLGDSEWIETLAQMPGLIPHLPTEAHLDAPLPGLGAYEIRCTLTEHSERGLAKQRERFHLQSETAQASLLLRGADGAAAAACLYLPEGHDELRWRTWRTQPETGRLVQTVSTLQLPAVVGHQLRAS</sequence>
<evidence type="ECO:0008006" key="3">
    <source>
        <dbReference type="Google" id="ProtNLM"/>
    </source>
</evidence>
<dbReference type="AlphaFoldDB" id="M2YGD2"/>
<gene>
    <name evidence="1" type="ORF">C884_01630</name>
</gene>
<comment type="caution">
    <text evidence="1">The sequence shown here is derived from an EMBL/GenBank/DDBJ whole genome shotgun (WGS) entry which is preliminary data.</text>
</comment>
<organism evidence="1 2">
    <name type="scientific">Kocuria palustris PEL</name>
    <dbReference type="NCBI Taxonomy" id="1236550"/>
    <lineage>
        <taxon>Bacteria</taxon>
        <taxon>Bacillati</taxon>
        <taxon>Actinomycetota</taxon>
        <taxon>Actinomycetes</taxon>
        <taxon>Micrococcales</taxon>
        <taxon>Micrococcaceae</taxon>
        <taxon>Kocuria</taxon>
    </lineage>
</organism>
<protein>
    <recommendedName>
        <fullName evidence="3">DUF2617 domain-containing protein</fullName>
    </recommendedName>
</protein>
<evidence type="ECO:0000313" key="2">
    <source>
        <dbReference type="Proteomes" id="UP000009877"/>
    </source>
</evidence>
<accession>M2YGD2</accession>
<dbReference type="Proteomes" id="UP000009877">
    <property type="component" value="Unassembled WGS sequence"/>
</dbReference>